<dbReference type="NCBIfam" id="NF042935">
    <property type="entry name" value="SCO6880_fam"/>
    <property type="match status" value="1"/>
</dbReference>
<sequence length="260" mass="27924">MTIVVPETRIARSAKESGGGFEGRCRELYLLMAEIEAQLRGPMGMTSVRWLTSPELALASRTGFAPGDRAGIVEALAMREKDPSVNADVPWALAGPSGADATVRHYSHDAWNSISSTIKLPTRGVAMGALAPILTPSESGERRSFVVSFPIVSQSKADRQSGNAEWAADLAEGMNEKLGRKTRAKQRDEAHKAAAWTPSWPTATRWSGLTRCARSRFPRRCGSPSSAVAWTPRSDAPGLRPCGSTWPRTSVSPPRPSPSG</sequence>
<dbReference type="PATRIC" id="fig|1300347.3.peg.4166"/>
<dbReference type="EMBL" id="CP015079">
    <property type="protein sequence ID" value="ANH40549.1"/>
    <property type="molecule type" value="Genomic_DNA"/>
</dbReference>
<gene>
    <name evidence="2" type="ORF">I601_4154</name>
</gene>
<dbReference type="STRING" id="1300347.I601_4154"/>
<feature type="region of interest" description="Disordered" evidence="1">
    <location>
        <begin position="219"/>
        <end position="260"/>
    </location>
</feature>
<evidence type="ECO:0000313" key="2">
    <source>
        <dbReference type="EMBL" id="ANH40549.1"/>
    </source>
</evidence>
<accession>A0A1A9GQG7</accession>
<keyword evidence="3" id="KW-1185">Reference proteome</keyword>
<dbReference type="InterPro" id="IPR049978">
    <property type="entry name" value="SCO6880-like"/>
</dbReference>
<evidence type="ECO:0000256" key="1">
    <source>
        <dbReference type="SAM" id="MobiDB-lite"/>
    </source>
</evidence>
<proteinExistence type="predicted"/>
<dbReference type="AlphaFoldDB" id="A0A1A9GQG7"/>
<organism evidence="2 3">
    <name type="scientific">Nocardioides dokdonensis FR1436</name>
    <dbReference type="NCBI Taxonomy" id="1300347"/>
    <lineage>
        <taxon>Bacteria</taxon>
        <taxon>Bacillati</taxon>
        <taxon>Actinomycetota</taxon>
        <taxon>Actinomycetes</taxon>
        <taxon>Propionibacteriales</taxon>
        <taxon>Nocardioidaceae</taxon>
        <taxon>Nocardioides</taxon>
    </lineage>
</organism>
<name>A0A1A9GQG7_9ACTN</name>
<dbReference type="Proteomes" id="UP000077868">
    <property type="component" value="Chromosome"/>
</dbReference>
<reference evidence="2 3" key="1">
    <citation type="submission" date="2016-03" db="EMBL/GenBank/DDBJ databases">
        <title>Complete genome sequence of a soil Actinobacterium, Nocardioides dokdonensis FR1436.</title>
        <authorList>
            <person name="Kwon S.-K."/>
            <person name="Kim K."/>
            <person name="Kim J.F."/>
        </authorList>
    </citation>
    <scope>NUCLEOTIDE SEQUENCE [LARGE SCALE GENOMIC DNA]</scope>
    <source>
        <strain evidence="2 3">FR1436</strain>
    </source>
</reference>
<evidence type="ECO:0000313" key="3">
    <source>
        <dbReference type="Proteomes" id="UP000077868"/>
    </source>
</evidence>
<dbReference type="KEGG" id="ndk:I601_4154"/>
<protein>
    <submittedName>
        <fullName evidence="2">Uncharacterized protein</fullName>
    </submittedName>
</protein>